<proteinExistence type="predicted"/>
<dbReference type="AlphaFoldDB" id="A0A9P1N913"/>
<evidence type="ECO:0000313" key="2">
    <source>
        <dbReference type="EMBL" id="CAI5452606.1"/>
    </source>
</evidence>
<feature type="chain" id="PRO_5040389384" evidence="1">
    <location>
        <begin position="17"/>
        <end position="155"/>
    </location>
</feature>
<accession>A0A9P1N913</accession>
<keyword evidence="3" id="KW-1185">Reference proteome</keyword>
<sequence length="155" mass="18596">MKMLLFLIFLLPFVKCDDNYSHLKTFKNLTKFVDFIFWSTREEYPDKYIPHFAENFVYHFGWFKFNRDQFAYVNALRKVGLIGELLKVKGERFDYVFENGEKRRFLLLSVIANTTDGYTELKIYKLNEHMHFRMLSGNQLLPNSQKIPGNEKQSI</sequence>
<dbReference type="Proteomes" id="UP001152747">
    <property type="component" value="Unassembled WGS sequence"/>
</dbReference>
<organism evidence="2 3">
    <name type="scientific">Caenorhabditis angaria</name>
    <dbReference type="NCBI Taxonomy" id="860376"/>
    <lineage>
        <taxon>Eukaryota</taxon>
        <taxon>Metazoa</taxon>
        <taxon>Ecdysozoa</taxon>
        <taxon>Nematoda</taxon>
        <taxon>Chromadorea</taxon>
        <taxon>Rhabditida</taxon>
        <taxon>Rhabditina</taxon>
        <taxon>Rhabditomorpha</taxon>
        <taxon>Rhabditoidea</taxon>
        <taxon>Rhabditidae</taxon>
        <taxon>Peloderinae</taxon>
        <taxon>Caenorhabditis</taxon>
    </lineage>
</organism>
<protein>
    <submittedName>
        <fullName evidence="2">Uncharacterized protein</fullName>
    </submittedName>
</protein>
<keyword evidence="1" id="KW-0732">Signal</keyword>
<comment type="caution">
    <text evidence="2">The sequence shown here is derived from an EMBL/GenBank/DDBJ whole genome shotgun (WGS) entry which is preliminary data.</text>
</comment>
<name>A0A9P1N913_9PELO</name>
<gene>
    <name evidence="2" type="ORF">CAMP_LOCUS15243</name>
</gene>
<feature type="signal peptide" evidence="1">
    <location>
        <begin position="1"/>
        <end position="16"/>
    </location>
</feature>
<evidence type="ECO:0000313" key="3">
    <source>
        <dbReference type="Proteomes" id="UP001152747"/>
    </source>
</evidence>
<evidence type="ECO:0000256" key="1">
    <source>
        <dbReference type="SAM" id="SignalP"/>
    </source>
</evidence>
<reference evidence="2" key="1">
    <citation type="submission" date="2022-11" db="EMBL/GenBank/DDBJ databases">
        <authorList>
            <person name="Kikuchi T."/>
        </authorList>
    </citation>
    <scope>NUCLEOTIDE SEQUENCE</scope>
    <source>
        <strain evidence="2">PS1010</strain>
    </source>
</reference>
<dbReference type="EMBL" id="CANHGI010000005">
    <property type="protein sequence ID" value="CAI5452606.1"/>
    <property type="molecule type" value="Genomic_DNA"/>
</dbReference>